<dbReference type="OrthoDB" id="7428140at2"/>
<accession>A0A3S2X5T0</accession>
<keyword evidence="2" id="KW-0732">Signal</keyword>
<evidence type="ECO:0000256" key="2">
    <source>
        <dbReference type="SAM" id="SignalP"/>
    </source>
</evidence>
<gene>
    <name evidence="3" type="ORF">EOE18_06375</name>
</gene>
<dbReference type="Proteomes" id="UP000282837">
    <property type="component" value="Unassembled WGS sequence"/>
</dbReference>
<name>A0A3S2X5T0_9SPHN</name>
<reference evidence="3 4" key="1">
    <citation type="submission" date="2019-01" db="EMBL/GenBank/DDBJ databases">
        <authorList>
            <person name="Chen W.-M."/>
        </authorList>
    </citation>
    <scope>NUCLEOTIDE SEQUENCE [LARGE SCALE GENOMIC DNA]</scope>
    <source>
        <strain evidence="3 4">FSY-9</strain>
    </source>
</reference>
<protein>
    <recommendedName>
        <fullName evidence="5">Type VI secretion protein</fullName>
    </recommendedName>
</protein>
<sequence length="126" mass="12721">MTKNRFFSSALSGRAGRICPKSWLRCGVIALSALWSQAAMAQAGFYGAPDPAGSGPLVGAVRWLQGTLLGTLATVVAVVAVAAVGLGMLSGRVNWRHGASVIVGCFILFGAASIVAGIQSAASMGQ</sequence>
<keyword evidence="4" id="KW-1185">Reference proteome</keyword>
<feature type="transmembrane region" description="Helical" evidence="1">
    <location>
        <begin position="101"/>
        <end position="122"/>
    </location>
</feature>
<organism evidence="3 4">
    <name type="scientific">Novosphingobium umbonatum</name>
    <dbReference type="NCBI Taxonomy" id="1908524"/>
    <lineage>
        <taxon>Bacteria</taxon>
        <taxon>Pseudomonadati</taxon>
        <taxon>Pseudomonadota</taxon>
        <taxon>Alphaproteobacteria</taxon>
        <taxon>Sphingomonadales</taxon>
        <taxon>Sphingomonadaceae</taxon>
        <taxon>Novosphingobium</taxon>
    </lineage>
</organism>
<keyword evidence="1" id="KW-0812">Transmembrane</keyword>
<evidence type="ECO:0000313" key="4">
    <source>
        <dbReference type="Proteomes" id="UP000282837"/>
    </source>
</evidence>
<feature type="transmembrane region" description="Helical" evidence="1">
    <location>
        <begin position="67"/>
        <end position="89"/>
    </location>
</feature>
<keyword evidence="1" id="KW-0472">Membrane</keyword>
<evidence type="ECO:0000313" key="3">
    <source>
        <dbReference type="EMBL" id="RVU06435.1"/>
    </source>
</evidence>
<feature type="signal peptide" evidence="2">
    <location>
        <begin position="1"/>
        <end position="41"/>
    </location>
</feature>
<dbReference type="InterPro" id="IPR007039">
    <property type="entry name" value="TrbC/VirB2"/>
</dbReference>
<dbReference type="Pfam" id="PF04956">
    <property type="entry name" value="TrbC"/>
    <property type="match status" value="1"/>
</dbReference>
<evidence type="ECO:0008006" key="5">
    <source>
        <dbReference type="Google" id="ProtNLM"/>
    </source>
</evidence>
<proteinExistence type="predicted"/>
<evidence type="ECO:0000256" key="1">
    <source>
        <dbReference type="SAM" id="Phobius"/>
    </source>
</evidence>
<feature type="chain" id="PRO_5018543325" description="Type VI secretion protein" evidence="2">
    <location>
        <begin position="42"/>
        <end position="126"/>
    </location>
</feature>
<dbReference type="EMBL" id="SACO01000003">
    <property type="protein sequence ID" value="RVU06435.1"/>
    <property type="molecule type" value="Genomic_DNA"/>
</dbReference>
<dbReference type="AlphaFoldDB" id="A0A3S2X5T0"/>
<comment type="caution">
    <text evidence="3">The sequence shown here is derived from an EMBL/GenBank/DDBJ whole genome shotgun (WGS) entry which is preliminary data.</text>
</comment>
<dbReference type="RefSeq" id="WP_127707331.1">
    <property type="nucleotide sequence ID" value="NZ_SACO01000003.1"/>
</dbReference>
<keyword evidence="1" id="KW-1133">Transmembrane helix</keyword>